<accession>A0ABT7QQS1</accession>
<dbReference type="EMBL" id="JAQIBC010000002">
    <property type="protein sequence ID" value="MDM5263440.1"/>
    <property type="molecule type" value="Genomic_DNA"/>
</dbReference>
<evidence type="ECO:0000256" key="1">
    <source>
        <dbReference type="ARBA" id="ARBA00022801"/>
    </source>
</evidence>
<reference evidence="4" key="1">
    <citation type="submission" date="2023-01" db="EMBL/GenBank/DDBJ databases">
        <title>Sulfurovum sp. XTW-4 genome assembly.</title>
        <authorList>
            <person name="Wang J."/>
        </authorList>
    </citation>
    <scope>NUCLEOTIDE SEQUENCE</scope>
    <source>
        <strain evidence="4">XTW-4</strain>
    </source>
</reference>
<feature type="transmembrane region" description="Helical" evidence="2">
    <location>
        <begin position="101"/>
        <end position="121"/>
    </location>
</feature>
<dbReference type="Proteomes" id="UP001169066">
    <property type="component" value="Unassembled WGS sequence"/>
</dbReference>
<keyword evidence="2" id="KW-1133">Transmembrane helix</keyword>
<dbReference type="InterPro" id="IPR000086">
    <property type="entry name" value="NUDIX_hydrolase_dom"/>
</dbReference>
<evidence type="ECO:0000259" key="3">
    <source>
        <dbReference type="PROSITE" id="PS51462"/>
    </source>
</evidence>
<feature type="transmembrane region" description="Helical" evidence="2">
    <location>
        <begin position="66"/>
        <end position="89"/>
    </location>
</feature>
<dbReference type="PROSITE" id="PS51462">
    <property type="entry name" value="NUDIX"/>
    <property type="match status" value="1"/>
</dbReference>
<dbReference type="GO" id="GO:0016787">
    <property type="term" value="F:hydrolase activity"/>
    <property type="evidence" value="ECO:0007669"/>
    <property type="project" value="UniProtKB-KW"/>
</dbReference>
<organism evidence="4 5">
    <name type="scientific">Sulfurovum xiamenensis</name>
    <dbReference type="NCBI Taxonomy" id="3019066"/>
    <lineage>
        <taxon>Bacteria</taxon>
        <taxon>Pseudomonadati</taxon>
        <taxon>Campylobacterota</taxon>
        <taxon>Epsilonproteobacteria</taxon>
        <taxon>Campylobacterales</taxon>
        <taxon>Sulfurovaceae</taxon>
        <taxon>Sulfurovum</taxon>
    </lineage>
</organism>
<dbReference type="PANTHER" id="PTHR43736">
    <property type="entry name" value="ADP-RIBOSE PYROPHOSPHATASE"/>
    <property type="match status" value="1"/>
</dbReference>
<dbReference type="PANTHER" id="PTHR43736:SF1">
    <property type="entry name" value="DIHYDRONEOPTERIN TRIPHOSPHATE DIPHOSPHATASE"/>
    <property type="match status" value="1"/>
</dbReference>
<feature type="domain" description="Nudix hydrolase" evidence="3">
    <location>
        <begin position="135"/>
        <end position="267"/>
    </location>
</feature>
<dbReference type="Pfam" id="PF00293">
    <property type="entry name" value="NUDIX"/>
    <property type="match status" value="1"/>
</dbReference>
<comment type="caution">
    <text evidence="4">The sequence shown here is derived from an EMBL/GenBank/DDBJ whole genome shotgun (WGS) entry which is preliminary data.</text>
</comment>
<dbReference type="SUPFAM" id="SSF55811">
    <property type="entry name" value="Nudix"/>
    <property type="match status" value="1"/>
</dbReference>
<keyword evidence="5" id="KW-1185">Reference proteome</keyword>
<dbReference type="InterPro" id="IPR046559">
    <property type="entry name" value="DUF6713"/>
</dbReference>
<evidence type="ECO:0000313" key="4">
    <source>
        <dbReference type="EMBL" id="MDM5263440.1"/>
    </source>
</evidence>
<evidence type="ECO:0000256" key="2">
    <source>
        <dbReference type="SAM" id="Phobius"/>
    </source>
</evidence>
<dbReference type="CDD" id="cd18873">
    <property type="entry name" value="NUDIX_NadM_like"/>
    <property type="match status" value="1"/>
</dbReference>
<proteinExistence type="predicted"/>
<keyword evidence="2" id="KW-0812">Transmembrane</keyword>
<protein>
    <submittedName>
        <fullName evidence="4">NUDIX hydrolase</fullName>
    </submittedName>
</protein>
<keyword evidence="1 4" id="KW-0378">Hydrolase</keyword>
<dbReference type="RefSeq" id="WP_008242709.1">
    <property type="nucleotide sequence ID" value="NZ_JAQIBC010000002.1"/>
</dbReference>
<sequence>MKVKPIIIWLYLLNAAVLITHEIDSAYWHEWELFGMPGGIQLFLILNLLLVGLVLYGYLALLQGRAVGIVFSWLLVAGGLFAVMIHSYFLLQASEAFRSAVSLGLLTATFFLSLAQAVALLKIQQSPSMPFTPKTPHLTTDGIIELYEGDRFKGIILIERKNDPRGLALPGGFVDVGERVEDALWREMQEETNLEVEISKLLGVYSDPDRDPRFHTASIVFITKSQGQPKGGDDAKEAKVYALEEIPMDQLVFDHSVILKDYLQQRSTDK</sequence>
<dbReference type="Gene3D" id="3.90.79.10">
    <property type="entry name" value="Nucleoside Triphosphate Pyrophosphohydrolase"/>
    <property type="match status" value="1"/>
</dbReference>
<dbReference type="InterPro" id="IPR015797">
    <property type="entry name" value="NUDIX_hydrolase-like_dom_sf"/>
</dbReference>
<dbReference type="Pfam" id="PF20460">
    <property type="entry name" value="DUF6713"/>
    <property type="match status" value="1"/>
</dbReference>
<gene>
    <name evidence="4" type="ORF">PF327_04455</name>
</gene>
<dbReference type="InterPro" id="IPR020084">
    <property type="entry name" value="NUDIX_hydrolase_CS"/>
</dbReference>
<keyword evidence="2" id="KW-0472">Membrane</keyword>
<feature type="transmembrane region" description="Helical" evidence="2">
    <location>
        <begin position="40"/>
        <end position="59"/>
    </location>
</feature>
<name>A0ABT7QQS1_9BACT</name>
<evidence type="ECO:0000313" key="5">
    <source>
        <dbReference type="Proteomes" id="UP001169066"/>
    </source>
</evidence>
<dbReference type="PROSITE" id="PS00893">
    <property type="entry name" value="NUDIX_BOX"/>
    <property type="match status" value="1"/>
</dbReference>
<feature type="transmembrane region" description="Helical" evidence="2">
    <location>
        <begin position="7"/>
        <end position="28"/>
    </location>
</feature>